<evidence type="ECO:0000259" key="3">
    <source>
        <dbReference type="PROSITE" id="PS50158"/>
    </source>
</evidence>
<gene>
    <name evidence="4" type="ORF">AGLY_002074</name>
</gene>
<dbReference type="GO" id="GO:0003676">
    <property type="term" value="F:nucleic acid binding"/>
    <property type="evidence" value="ECO:0007669"/>
    <property type="project" value="InterPro"/>
</dbReference>
<evidence type="ECO:0000256" key="2">
    <source>
        <dbReference type="SAM" id="MobiDB-lite"/>
    </source>
</evidence>
<feature type="region of interest" description="Disordered" evidence="2">
    <location>
        <begin position="51"/>
        <end position="122"/>
    </location>
</feature>
<reference evidence="4 5" key="1">
    <citation type="submission" date="2019-08" db="EMBL/GenBank/DDBJ databases">
        <title>The genome of the soybean aphid Biotype 1, its phylome, world population structure and adaptation to the North American continent.</title>
        <authorList>
            <person name="Giordano R."/>
            <person name="Donthu R.K."/>
            <person name="Hernandez A.G."/>
            <person name="Wright C.L."/>
            <person name="Zimin A.V."/>
        </authorList>
    </citation>
    <scope>NUCLEOTIDE SEQUENCE [LARGE SCALE GENOMIC DNA]</scope>
    <source>
        <tissue evidence="4">Whole aphids</tissue>
    </source>
</reference>
<name>A0A6G0U3I5_APHGL</name>
<evidence type="ECO:0000313" key="4">
    <source>
        <dbReference type="EMBL" id="KAE9543678.1"/>
    </source>
</evidence>
<sequence length="189" mass="23337">MKLEKLRQGEKESTTSFLAEIESLRRQVNNHMSEKDICGFILKGKRSVYFDDNNKQKNNNRDYNENRGRNYNKKRNIYNDKREYRNNSPYPYRRNDCEERNYNKRDNSPYPSRNDKDRETRGIYKQRIKNINEEKRYAKYWQYSKENSRERVPGKYREDRYAKESERVTCYRCNERGHYVDNCKMPKND</sequence>
<dbReference type="GO" id="GO:0008270">
    <property type="term" value="F:zinc ion binding"/>
    <property type="evidence" value="ECO:0007669"/>
    <property type="project" value="UniProtKB-KW"/>
</dbReference>
<feature type="compositionally biased region" description="Basic and acidic residues" evidence="2">
    <location>
        <begin position="51"/>
        <end position="68"/>
    </location>
</feature>
<dbReference type="InterPro" id="IPR001878">
    <property type="entry name" value="Znf_CCHC"/>
</dbReference>
<protein>
    <recommendedName>
        <fullName evidence="3">CCHC-type domain-containing protein</fullName>
    </recommendedName>
</protein>
<dbReference type="InterPro" id="IPR036875">
    <property type="entry name" value="Znf_CCHC_sf"/>
</dbReference>
<dbReference type="Gene3D" id="4.10.60.10">
    <property type="entry name" value="Zinc finger, CCHC-type"/>
    <property type="match status" value="1"/>
</dbReference>
<comment type="caution">
    <text evidence="4">The sequence shown here is derived from an EMBL/GenBank/DDBJ whole genome shotgun (WGS) entry which is preliminary data.</text>
</comment>
<keyword evidence="5" id="KW-1185">Reference proteome</keyword>
<keyword evidence="1" id="KW-0479">Metal-binding</keyword>
<keyword evidence="1" id="KW-0863">Zinc-finger</keyword>
<dbReference type="Proteomes" id="UP000475862">
    <property type="component" value="Unassembled WGS sequence"/>
</dbReference>
<dbReference type="OrthoDB" id="6621533at2759"/>
<proteinExistence type="predicted"/>
<keyword evidence="1" id="KW-0862">Zinc</keyword>
<dbReference type="PROSITE" id="PS50158">
    <property type="entry name" value="ZF_CCHC"/>
    <property type="match status" value="1"/>
</dbReference>
<dbReference type="SMART" id="SM00343">
    <property type="entry name" value="ZnF_C2HC"/>
    <property type="match status" value="1"/>
</dbReference>
<dbReference type="EMBL" id="VYZN01000007">
    <property type="protein sequence ID" value="KAE9543678.1"/>
    <property type="molecule type" value="Genomic_DNA"/>
</dbReference>
<accession>A0A6G0U3I5</accession>
<feature type="compositionally biased region" description="Basic and acidic residues" evidence="2">
    <location>
        <begin position="93"/>
        <end position="122"/>
    </location>
</feature>
<feature type="domain" description="CCHC-type" evidence="3">
    <location>
        <begin position="170"/>
        <end position="184"/>
    </location>
</feature>
<dbReference type="AlphaFoldDB" id="A0A6G0U3I5"/>
<dbReference type="SUPFAM" id="SSF57756">
    <property type="entry name" value="Retrovirus zinc finger-like domains"/>
    <property type="match status" value="1"/>
</dbReference>
<evidence type="ECO:0000256" key="1">
    <source>
        <dbReference type="PROSITE-ProRule" id="PRU00047"/>
    </source>
</evidence>
<dbReference type="Pfam" id="PF00098">
    <property type="entry name" value="zf-CCHC"/>
    <property type="match status" value="1"/>
</dbReference>
<organism evidence="4 5">
    <name type="scientific">Aphis glycines</name>
    <name type="common">Soybean aphid</name>
    <dbReference type="NCBI Taxonomy" id="307491"/>
    <lineage>
        <taxon>Eukaryota</taxon>
        <taxon>Metazoa</taxon>
        <taxon>Ecdysozoa</taxon>
        <taxon>Arthropoda</taxon>
        <taxon>Hexapoda</taxon>
        <taxon>Insecta</taxon>
        <taxon>Pterygota</taxon>
        <taxon>Neoptera</taxon>
        <taxon>Paraneoptera</taxon>
        <taxon>Hemiptera</taxon>
        <taxon>Sternorrhyncha</taxon>
        <taxon>Aphidomorpha</taxon>
        <taxon>Aphidoidea</taxon>
        <taxon>Aphididae</taxon>
        <taxon>Aphidini</taxon>
        <taxon>Aphis</taxon>
        <taxon>Aphis</taxon>
    </lineage>
</organism>
<evidence type="ECO:0000313" key="5">
    <source>
        <dbReference type="Proteomes" id="UP000475862"/>
    </source>
</evidence>